<feature type="compositionally biased region" description="Basic and acidic residues" evidence="1">
    <location>
        <begin position="1995"/>
        <end position="2007"/>
    </location>
</feature>
<feature type="compositionally biased region" description="Basic and acidic residues" evidence="1">
    <location>
        <begin position="2156"/>
        <end position="2166"/>
    </location>
</feature>
<feature type="compositionally biased region" description="Basic and acidic residues" evidence="1">
    <location>
        <begin position="448"/>
        <end position="460"/>
    </location>
</feature>
<feature type="region of interest" description="Disordered" evidence="1">
    <location>
        <begin position="364"/>
        <end position="384"/>
    </location>
</feature>
<feature type="region of interest" description="Disordered" evidence="1">
    <location>
        <begin position="678"/>
        <end position="2315"/>
    </location>
</feature>
<feature type="compositionally biased region" description="Basic and acidic residues" evidence="1">
    <location>
        <begin position="1689"/>
        <end position="1708"/>
    </location>
</feature>
<feature type="non-terminal residue" evidence="2">
    <location>
        <position position="1"/>
    </location>
</feature>
<dbReference type="EMBL" id="JBJKFK010002035">
    <property type="protein sequence ID" value="KAL3311751.1"/>
    <property type="molecule type" value="Genomic_DNA"/>
</dbReference>
<feature type="compositionally biased region" description="Basic and acidic residues" evidence="1">
    <location>
        <begin position="480"/>
        <end position="490"/>
    </location>
</feature>
<feature type="compositionally biased region" description="Basic and acidic residues" evidence="1">
    <location>
        <begin position="2515"/>
        <end position="2529"/>
    </location>
</feature>
<comment type="caution">
    <text evidence="2">The sequence shown here is derived from an EMBL/GenBank/DDBJ whole genome shotgun (WGS) entry which is preliminary data.</text>
</comment>
<feature type="compositionally biased region" description="Basic and acidic residues" evidence="1">
    <location>
        <begin position="1581"/>
        <end position="1599"/>
    </location>
</feature>
<feature type="compositionally biased region" description="Basic and acidic residues" evidence="1">
    <location>
        <begin position="2421"/>
        <end position="2447"/>
    </location>
</feature>
<accession>A0ABD2Q0W0</accession>
<feature type="region of interest" description="Disordered" evidence="1">
    <location>
        <begin position="156"/>
        <end position="254"/>
    </location>
</feature>
<feature type="compositionally biased region" description="Polar residues" evidence="1">
    <location>
        <begin position="2263"/>
        <end position="2279"/>
    </location>
</feature>
<feature type="compositionally biased region" description="Basic and acidic residues" evidence="1">
    <location>
        <begin position="1513"/>
        <end position="1543"/>
    </location>
</feature>
<feature type="compositionally biased region" description="Basic and acidic residues" evidence="1">
    <location>
        <begin position="2129"/>
        <end position="2146"/>
    </location>
</feature>
<feature type="compositionally biased region" description="Basic and acidic residues" evidence="1">
    <location>
        <begin position="934"/>
        <end position="969"/>
    </location>
</feature>
<protein>
    <submittedName>
        <fullName evidence="2">Uncharacterized protein</fullName>
    </submittedName>
</protein>
<feature type="compositionally biased region" description="Basic residues" evidence="1">
    <location>
        <begin position="1709"/>
        <end position="1719"/>
    </location>
</feature>
<feature type="region of interest" description="Disordered" evidence="1">
    <location>
        <begin position="18"/>
        <end position="66"/>
    </location>
</feature>
<feature type="compositionally biased region" description="Basic and acidic residues" evidence="1">
    <location>
        <begin position="1934"/>
        <end position="1963"/>
    </location>
</feature>
<feature type="compositionally biased region" description="Basic and acidic residues" evidence="1">
    <location>
        <begin position="839"/>
        <end position="850"/>
    </location>
</feature>
<feature type="compositionally biased region" description="Basic and acidic residues" evidence="1">
    <location>
        <begin position="199"/>
        <end position="209"/>
    </location>
</feature>
<sequence>SFDGSPLSCWITMTNKKRRNKNRKQSTIEQVAQQETEPVQQLEATAETSENGHVEVQINDNDSTTNSDLEALKTSVEWIQAVGPEDTIAQKCLAAMEETADLIKNFEEASKIKVDSVLQEHDLTVEHIEEEQQQVHIETLRVDQVVEFAQSVLVSDPSNEVRSDPELVSTSAEPQKRPCKETDSKSNKVWRLTWPSSMKADKKQIDSDRMATSMTSDMKPKKKNSLLSRLTSSPSASESEVQELDQKSQASSKLHNPLARILPHKKHSIPASILEEAVQVQHALVVETPAPLPKQQPQFDSKTLKHVRRIALLAARTDSKIDGQDELEEISDSDDETMNQNLITIASDNSAYSREPNEVDSFVHKQETSASEHSPGCHISHKEDSARTNLSFLLPKEMSKKKCRKSKNKRLDICQKIDAKPDVLEDKVADVEPKSGKLPNKKKFQMRFRRDPSKQLKENTDNNDDDAKETEEVTEATRSIVDKQKNEGEKSASAFSRKLFKLRLSRQNKQSANEADKTSQDANKIGKENLSANVTSQEDNKQSPGRGAKSGGGLSIKLPSISWKHLHTKRDKPNADVEAVEKQIKLTSSTREEGADKAMEEESEKVVQEIPIDDATDKVDVVESIETNDEALTEINQQEEMKRVNGLAESISGEIRQPAELGVKLEVSAEKPQAIVLNKQERRKRKKKGKQEAIAGKREEETEAREVPQEVTEVAQQKTEPAMDTTQEEGPWGQTTSTNVSIDEDIHNEGKSKSQFNIKLPKLKSPGTKRAQENDKDKIVDVESNNADAKNRGQKKASKCPKAENLDDKTEDPKEVALIKDKPKQKHGFRLCFNRSKTLKTEPQEKDEKNKKSRLSITLPKVDLKKGHKDSSENKTEEAEGEKKKKTGLRLGFSSKNSGNAEREDKTKSDKSIESKKPKSDKEKAQLQTGVDLDESRPREGESKEKDEQEKIKETKEEEKVEATTDKSNKNKRNFKMSLNLPKFSSKEKAPDHSKSDLKVKDEHENDEAKKDKSDRKKQGLRMSLNLPKFNPKSGSKDEHSKDGDEDAAKEEKDETNKKKHGLRMSLNLPRLSPKRGSKEETAEPSELASKEKEEEVKEMKDEDRVETKKDKSDKKKHGLRMSLNLPKLSLKRGSKEETPARSKRDSKDKDEDLEKEDELKETKDEKEVETEKDESDKKKRGLRMSLNRPKLSPKRGSKEETPDHLRSGSKDAANEEKEETKKDESDKKKHGLRMSLNRPKFSRKRGSKEETSESSERASKEKEEEVKETKAEKEFETKKDESNKKKRDFRMSLNLPKLNLNRGSKGHTTDKPESSKSDLQEKVEELEVEEAETKTGVAANKKHGPRMSLNLPKFTSKKANKDSSKLKDEDLEKKEDESDKKKHSLRMSLNLPKFNPKRPSEEAKSISEEKVEDSKKEEEVKETKDGDQVDNETDKSEKKKRSLRMHLNLPKFSPKRGSKEETADHSKEKDEDSEKEEEVKDSKDGDQAENKKDKSKKKKRSLRMSLNVPKSKGSEEEATKTADHTKSDKVTEKEENDETKKGKSDKKKNAIRMGLNLPKFSMKRRSKEETTDAPDSSKSSAKDQSEDLVKKDRSDKKKPGLRMSVNLPKFNLKRGSKEKPSEKADEAKEEDKDAEKEEDDKSDKKKSGLRMHLNLPKFSLKGDSEEGTTETTESSKRVSEEKDEGLEKEEVVKETKNEKQIETEKCKSNKKKRNKQKRLNPPELSLNIGSKEETTETPEPSKSDSKEEDKKSENEENDETKMEKSENGVHMSINLPKFSSEDKSTDSSKEKSEELDKEKDETKKDKKKRGLRMSLNLPKFSPKKGSKEETPDHSRGDSKEGEEEAAKDETKKDKSDKKKHGLRMSLNLPKFSPKRESKEETSKPSERASEQKEEEMKEMNNEEGVETKKDQSEKKNRSLRMSLNLPKFNLKRGSKDEHSKSGSKDENKDENDGTQKDKSGEKGDEDLEKVDKSDKKKHGLRMSLNLPKFTPKRGTKDEHSKSGSKDGDEEAAKEEKDETNKKKRSLRMSLNLPKFSPKIGSKEETADSSKEKEEKKETSKKKSDKKKGDLSKSSPKKEIAESVSRDEDKDSEMDKNVEVKNEEKISKPKKKRGLDLSLNLPKIGVKKGNNDSEKAVKESKEKSSGEIEPTGSNKVEVKCSPEKSRSKLNIKLPRLSLRKSDDQVSADVASSEDKVKPKETKKSKSVNQDEGAGEESEKPADKAIQMAGEDEPIQSKSEITNETFTSAQQCADSEQDKEALNTLDSEQVAATNVETTVKPQAPGNRKKRRRNKQQQGKPKLDVAAPLPDEQESQEVIKVDNPIELEIKVNDVTTIESAVGLSHEPKLETEHATDEPKANPLINETSILNFKLPKLPKKKVEQANKSDVISENKEKKSEPELEKSKLRLSFKFPKFHSKKSAKAESLETIDSPRKEDAEAANTEEQKGRKGKKKQNRKPVKTEKSKLVEEEEKVKDEAIKEDKKVPKFRFKFGQNKSPEEKQEQGKSTGEAVKQGPRKDQEIDKKAEAKKLGAIRMKWPKRKQNTTAHENVKEAAQVEDVEELIEERVV</sequence>
<feature type="compositionally biased region" description="Basic and acidic residues" evidence="1">
    <location>
        <begin position="1780"/>
        <end position="1805"/>
    </location>
</feature>
<evidence type="ECO:0000313" key="3">
    <source>
        <dbReference type="Proteomes" id="UP001626550"/>
    </source>
</evidence>
<feature type="compositionally biased region" description="Basic and acidic residues" evidence="1">
    <location>
        <begin position="1134"/>
        <end position="1167"/>
    </location>
</feature>
<feature type="compositionally biased region" description="Basic and acidic residues" evidence="1">
    <location>
        <begin position="1360"/>
        <end position="1381"/>
    </location>
</feature>
<feature type="compositionally biased region" description="Acidic residues" evidence="1">
    <location>
        <begin position="461"/>
        <end position="474"/>
    </location>
</feature>
<feature type="compositionally biased region" description="Basic and acidic residues" evidence="1">
    <location>
        <begin position="1197"/>
        <end position="1228"/>
    </location>
</feature>
<name>A0ABD2Q0W0_9PLAT</name>
<feature type="compositionally biased region" description="Basic and acidic residues" evidence="1">
    <location>
        <begin position="1089"/>
        <end position="1114"/>
    </location>
</feature>
<feature type="non-terminal residue" evidence="2">
    <location>
        <position position="2568"/>
    </location>
</feature>
<feature type="compositionally biased region" description="Polar residues" evidence="1">
    <location>
        <begin position="2235"/>
        <end position="2253"/>
    </location>
</feature>
<feature type="compositionally biased region" description="Basic and acidic residues" evidence="1">
    <location>
        <begin position="2192"/>
        <end position="2203"/>
    </location>
</feature>
<feature type="compositionally biased region" description="Basic and acidic residues" evidence="1">
    <location>
        <begin position="1616"/>
        <end position="1647"/>
    </location>
</feature>
<feature type="region of interest" description="Disordered" evidence="1">
    <location>
        <begin position="2339"/>
        <end position="2557"/>
    </location>
</feature>
<feature type="compositionally biased region" description="Basic and acidic residues" evidence="1">
    <location>
        <begin position="2041"/>
        <end position="2107"/>
    </location>
</feature>
<feature type="compositionally biased region" description="Basic and acidic residues" evidence="1">
    <location>
        <begin position="901"/>
        <end position="925"/>
    </location>
</feature>
<feature type="compositionally biased region" description="Basic and acidic residues" evidence="1">
    <location>
        <begin position="770"/>
        <end position="781"/>
    </location>
</feature>
<feature type="compositionally biased region" description="Basic and acidic residues" evidence="1">
    <location>
        <begin position="985"/>
        <end position="1018"/>
    </location>
</feature>
<evidence type="ECO:0000256" key="1">
    <source>
        <dbReference type="SAM" id="MobiDB-lite"/>
    </source>
</evidence>
<dbReference type="Proteomes" id="UP001626550">
    <property type="component" value="Unassembled WGS sequence"/>
</dbReference>
<feature type="compositionally biased region" description="Polar residues" evidence="1">
    <location>
        <begin position="225"/>
        <end position="239"/>
    </location>
</feature>
<gene>
    <name evidence="2" type="ORF">Ciccas_009666</name>
</gene>
<reference evidence="2 3" key="1">
    <citation type="submission" date="2024-11" db="EMBL/GenBank/DDBJ databases">
        <title>Adaptive evolution of stress response genes in parasites aligns with host niche diversity.</title>
        <authorList>
            <person name="Hahn C."/>
            <person name="Resl P."/>
        </authorList>
    </citation>
    <scope>NUCLEOTIDE SEQUENCE [LARGE SCALE GENOMIC DNA]</scope>
    <source>
        <strain evidence="2">EGGRZ-B1_66</strain>
        <tissue evidence="2">Body</tissue>
    </source>
</reference>
<proteinExistence type="predicted"/>
<feature type="region of interest" description="Disordered" evidence="1">
    <location>
        <begin position="431"/>
        <end position="556"/>
    </location>
</feature>
<feature type="compositionally biased region" description="Basic and acidic residues" evidence="1">
    <location>
        <begin position="1848"/>
        <end position="1857"/>
    </location>
</feature>
<feature type="compositionally biased region" description="Basic and acidic residues" evidence="1">
    <location>
        <begin position="1826"/>
        <end position="1840"/>
    </location>
</feature>
<feature type="region of interest" description="Disordered" evidence="1">
    <location>
        <begin position="585"/>
        <end position="606"/>
    </location>
</feature>
<feature type="compositionally biased region" description="Basic and acidic residues" evidence="1">
    <location>
        <begin position="1731"/>
        <end position="1768"/>
    </location>
</feature>
<feature type="compositionally biased region" description="Basic and acidic residues" evidence="1">
    <location>
        <begin position="2378"/>
        <end position="2405"/>
    </location>
</feature>
<feature type="compositionally biased region" description="Basic and acidic residues" evidence="1">
    <location>
        <begin position="695"/>
        <end position="708"/>
    </location>
</feature>
<feature type="compositionally biased region" description="Polar residues" evidence="1">
    <location>
        <begin position="25"/>
        <end position="51"/>
    </location>
</feature>
<feature type="compositionally biased region" description="Basic and acidic residues" evidence="1">
    <location>
        <begin position="862"/>
        <end position="883"/>
    </location>
</feature>
<feature type="compositionally biased region" description="Basic residues" evidence="1">
    <location>
        <begin position="1494"/>
        <end position="1503"/>
    </location>
</feature>
<evidence type="ECO:0000313" key="2">
    <source>
        <dbReference type="EMBL" id="KAL3311751.1"/>
    </source>
</evidence>
<feature type="compositionally biased region" description="Basic residues" evidence="1">
    <location>
        <begin position="2448"/>
        <end position="2458"/>
    </location>
</feature>
<organism evidence="2 3">
    <name type="scientific">Cichlidogyrus casuarinus</name>
    <dbReference type="NCBI Taxonomy" id="1844966"/>
    <lineage>
        <taxon>Eukaryota</taxon>
        <taxon>Metazoa</taxon>
        <taxon>Spiralia</taxon>
        <taxon>Lophotrochozoa</taxon>
        <taxon>Platyhelminthes</taxon>
        <taxon>Monogenea</taxon>
        <taxon>Monopisthocotylea</taxon>
        <taxon>Dactylogyridea</taxon>
        <taxon>Ancyrocephalidae</taxon>
        <taxon>Cichlidogyrus</taxon>
    </lineage>
</organism>
<feature type="compositionally biased region" description="Basic and acidic residues" evidence="1">
    <location>
        <begin position="514"/>
        <end position="527"/>
    </location>
</feature>
<feature type="compositionally biased region" description="Basic and acidic residues" evidence="1">
    <location>
        <begin position="174"/>
        <end position="186"/>
    </location>
</feature>
<feature type="compositionally biased region" description="Basic and acidic residues" evidence="1">
    <location>
        <begin position="1874"/>
        <end position="1917"/>
    </location>
</feature>
<feature type="compositionally biased region" description="Basic and acidic residues" evidence="1">
    <location>
        <begin position="1308"/>
        <end position="1326"/>
    </location>
</feature>
<feature type="compositionally biased region" description="Basic and acidic residues" evidence="1">
    <location>
        <begin position="1248"/>
        <end position="1284"/>
    </location>
</feature>
<feature type="compositionally biased region" description="Basic and acidic residues" evidence="1">
    <location>
        <begin position="2459"/>
        <end position="2484"/>
    </location>
</feature>
<feature type="compositionally biased region" description="Basic and acidic residues" evidence="1">
    <location>
        <begin position="1458"/>
        <end position="1493"/>
    </location>
</feature>
<feature type="compositionally biased region" description="Basic and acidic residues" evidence="1">
    <location>
        <begin position="1399"/>
        <end position="1438"/>
    </location>
</feature>
<feature type="compositionally biased region" description="Basic and acidic residues" evidence="1">
    <location>
        <begin position="801"/>
        <end position="822"/>
    </location>
</feature>
<keyword evidence="3" id="KW-1185">Reference proteome</keyword>
<feature type="compositionally biased region" description="Basic and acidic residues" evidence="1">
    <location>
        <begin position="2343"/>
        <end position="2357"/>
    </location>
</feature>